<dbReference type="PANTHER" id="PTHR46434">
    <property type="entry name" value="GENETIC INTERACTOR OF PROHIBITINS 3, MITOCHONDRIAL"/>
    <property type="match status" value="1"/>
</dbReference>
<evidence type="ECO:0000259" key="1">
    <source>
        <dbReference type="Pfam" id="PF21516"/>
    </source>
</evidence>
<dbReference type="InterPro" id="IPR048422">
    <property type="entry name" value="NOA1/YqeH-like_C"/>
</dbReference>
<dbReference type="Pfam" id="PF21516">
    <property type="entry name" value="YqeH-like_C"/>
    <property type="match status" value="1"/>
</dbReference>
<organism evidence="2 3">
    <name type="scientific">Galdieria yellowstonensis</name>
    <dbReference type="NCBI Taxonomy" id="3028027"/>
    <lineage>
        <taxon>Eukaryota</taxon>
        <taxon>Rhodophyta</taxon>
        <taxon>Bangiophyceae</taxon>
        <taxon>Galdieriales</taxon>
        <taxon>Galdieriaceae</taxon>
        <taxon>Galdieria</taxon>
    </lineage>
</organism>
<dbReference type="PANTHER" id="PTHR46434:SF1">
    <property type="entry name" value="GENETIC INTERACTOR OF PROHIBITINS 3, MITOCHONDRIAL"/>
    <property type="match status" value="1"/>
</dbReference>
<dbReference type="AlphaFoldDB" id="A0AAV9I3N1"/>
<reference evidence="2 3" key="1">
    <citation type="submission" date="2022-07" db="EMBL/GenBank/DDBJ databases">
        <title>Genome-wide signatures of adaptation to extreme environments.</title>
        <authorList>
            <person name="Cho C.H."/>
            <person name="Yoon H.S."/>
        </authorList>
    </citation>
    <scope>NUCLEOTIDE SEQUENCE [LARGE SCALE GENOMIC DNA]</scope>
    <source>
        <strain evidence="2 3">108.79 E11</strain>
    </source>
</reference>
<dbReference type="CDD" id="cd01855">
    <property type="entry name" value="YqeH"/>
    <property type="match status" value="1"/>
</dbReference>
<sequence>MLRRSISSSCKLYSQILYSPIRCLLVGSTPRQSHWFCTSRPRDGEEEESNVDFVKSYQKKFRSSHSPFLDLEEEGLKQKASEDRKALVREFYKYPVFIEESSSKCVGCGAKLQTEDPSTIGYVPPFKLTENHRFVCQRCYYMVYRTRVEEHLKMGATEETTNKDILQSLKLFEQRLENICSKRCIIVYMIDIFDFDGSFIDKLPSLVGNNPVVLIVNKMDLLPEDINIGRLYLWVKKQCEARGLSKIHRIHFVSCKNDLRMGEAKADIIRLVQYLHSDVYVVGCTNVGKSTFINHFLSGSIVERKKGEELLNHLGLKPGQFSLTELKRAYKDKKAPQLTTSSFPGTTLNPIRVHFGRAHSMYDTPGIVQPHQITHCLHSEEIKMVLPKKRVRVVSFRLREGKCILFGGLARIEMLQGKPFFFTVFMSNEVKVHPSTTEKVNELLETHVGGLLKPPISWRRYKELGNFKAKEFEIEGVGWSQSSHDIVVSGLGWIAVTGCGKLKIRVVAPKGVGVFLREPIAPFEVLKGVSRYTGYKAIAGKRETRN</sequence>
<evidence type="ECO:0000313" key="3">
    <source>
        <dbReference type="Proteomes" id="UP001300502"/>
    </source>
</evidence>
<dbReference type="Gene3D" id="3.40.50.300">
    <property type="entry name" value="P-loop containing nucleotide triphosphate hydrolases"/>
    <property type="match status" value="1"/>
</dbReference>
<protein>
    <recommendedName>
        <fullName evidence="1">NOA1/YqeH-like C-terminal domain-containing protein</fullName>
    </recommendedName>
</protein>
<keyword evidence="3" id="KW-1185">Reference proteome</keyword>
<comment type="caution">
    <text evidence="2">The sequence shown here is derived from an EMBL/GenBank/DDBJ whole genome shotgun (WGS) entry which is preliminary data.</text>
</comment>
<dbReference type="EMBL" id="JANCYU010000013">
    <property type="protein sequence ID" value="KAK4523261.1"/>
    <property type="molecule type" value="Genomic_DNA"/>
</dbReference>
<evidence type="ECO:0000313" key="2">
    <source>
        <dbReference type="EMBL" id="KAK4523261.1"/>
    </source>
</evidence>
<dbReference type="Proteomes" id="UP001300502">
    <property type="component" value="Unassembled WGS sequence"/>
</dbReference>
<gene>
    <name evidence="2" type="ORF">GAYE_PCTG50G1154</name>
</gene>
<dbReference type="SUPFAM" id="SSF52540">
    <property type="entry name" value="P-loop containing nucleoside triphosphate hydrolases"/>
    <property type="match status" value="1"/>
</dbReference>
<dbReference type="InterPro" id="IPR050896">
    <property type="entry name" value="Mito_lipid_metab_GTPase"/>
</dbReference>
<dbReference type="GO" id="GO:0005739">
    <property type="term" value="C:mitochondrion"/>
    <property type="evidence" value="ECO:0007669"/>
    <property type="project" value="TreeGrafter"/>
</dbReference>
<accession>A0AAV9I3N1</accession>
<dbReference type="InterPro" id="IPR027417">
    <property type="entry name" value="P-loop_NTPase"/>
</dbReference>
<proteinExistence type="predicted"/>
<feature type="domain" description="NOA1/YqeH-like C-terminal" evidence="1">
    <location>
        <begin position="422"/>
        <end position="518"/>
    </location>
</feature>
<name>A0AAV9I3N1_9RHOD</name>